<dbReference type="EMBL" id="BLXT01008462">
    <property type="protein sequence ID" value="GFO49303.1"/>
    <property type="molecule type" value="Genomic_DNA"/>
</dbReference>
<dbReference type="PANTHER" id="PTHR24067">
    <property type="entry name" value="UBIQUITIN-CONJUGATING ENZYME E2"/>
    <property type="match status" value="1"/>
</dbReference>
<dbReference type="SUPFAM" id="SSF54495">
    <property type="entry name" value="UBC-like"/>
    <property type="match status" value="1"/>
</dbReference>
<organism evidence="3 4">
    <name type="scientific">Plakobranchus ocellatus</name>
    <dbReference type="NCBI Taxonomy" id="259542"/>
    <lineage>
        <taxon>Eukaryota</taxon>
        <taxon>Metazoa</taxon>
        <taxon>Spiralia</taxon>
        <taxon>Lophotrochozoa</taxon>
        <taxon>Mollusca</taxon>
        <taxon>Gastropoda</taxon>
        <taxon>Heterobranchia</taxon>
        <taxon>Euthyneura</taxon>
        <taxon>Panpulmonata</taxon>
        <taxon>Sacoglossa</taxon>
        <taxon>Placobranchoidea</taxon>
        <taxon>Plakobranchidae</taxon>
        <taxon>Plakobranchus</taxon>
    </lineage>
</organism>
<evidence type="ECO:0000313" key="3">
    <source>
        <dbReference type="EMBL" id="GFO49303.1"/>
    </source>
</evidence>
<accession>A0AAV4DY71</accession>
<reference evidence="3 4" key="1">
    <citation type="journal article" date="2021" name="Elife">
        <title>Chloroplast acquisition without the gene transfer in kleptoplastic sea slugs, Plakobranchus ocellatus.</title>
        <authorList>
            <person name="Maeda T."/>
            <person name="Takahashi S."/>
            <person name="Yoshida T."/>
            <person name="Shimamura S."/>
            <person name="Takaki Y."/>
            <person name="Nagai Y."/>
            <person name="Toyoda A."/>
            <person name="Suzuki Y."/>
            <person name="Arimoto A."/>
            <person name="Ishii H."/>
            <person name="Satoh N."/>
            <person name="Nishiyama T."/>
            <person name="Hasebe M."/>
            <person name="Maruyama T."/>
            <person name="Minagawa J."/>
            <person name="Obokata J."/>
            <person name="Shigenobu S."/>
        </authorList>
    </citation>
    <scope>NUCLEOTIDE SEQUENCE [LARGE SCALE GENOMIC DNA]</scope>
</reference>
<dbReference type="CDD" id="cd23802">
    <property type="entry name" value="UBCc_UBE2Q"/>
    <property type="match status" value="1"/>
</dbReference>
<dbReference type="InterPro" id="IPR016135">
    <property type="entry name" value="UBQ-conjugating_enzyme/RWD"/>
</dbReference>
<sequence length="304" mass="34661">MDISLIKKEATDYLQSSKSDLQVSDADENLRQIQLTSKTNNFTCIISCPASDKESWGIWSDIPSCFATVHLVWEKCSLDSSCSIKNLLQAVSEALAANSTESNKVSMCDDGSDSGEESSTDEDDDFDMELYADRDIDMEQELKQLKEYDYLRALEKSETKTGIDARPFENDLFVWRVKLTDIPLETKLGQDLLHYSQKYEEEPVVHLEMQFPPNYPFAPPFIRVLKPRFKFLTGHVTVGGSICMQMLTNSGWQPTNDIESILIQVRAEILGDQNASLADYDTNKTYSFDEAKVAFQRMVKKYKW</sequence>
<evidence type="ECO:0000313" key="4">
    <source>
        <dbReference type="Proteomes" id="UP000735302"/>
    </source>
</evidence>
<dbReference type="InterPro" id="IPR000608">
    <property type="entry name" value="UBC"/>
</dbReference>
<evidence type="ECO:0000259" key="2">
    <source>
        <dbReference type="PROSITE" id="PS50127"/>
    </source>
</evidence>
<evidence type="ECO:0000256" key="1">
    <source>
        <dbReference type="SAM" id="MobiDB-lite"/>
    </source>
</evidence>
<gene>
    <name evidence="3" type="ORF">PoB_007580800</name>
</gene>
<protein>
    <submittedName>
        <fullName evidence="3">Ubiquitin-conjugating enzyme e2 25-like</fullName>
    </submittedName>
</protein>
<comment type="caution">
    <text evidence="3">The sequence shown here is derived from an EMBL/GenBank/DDBJ whole genome shotgun (WGS) entry which is preliminary data.</text>
</comment>
<feature type="domain" description="UBC core" evidence="2">
    <location>
        <begin position="142"/>
        <end position="304"/>
    </location>
</feature>
<dbReference type="Pfam" id="PF00179">
    <property type="entry name" value="UQ_con"/>
    <property type="match status" value="1"/>
</dbReference>
<dbReference type="InterPro" id="IPR050113">
    <property type="entry name" value="Ub_conjugating_enzyme"/>
</dbReference>
<dbReference type="SMART" id="SM00212">
    <property type="entry name" value="UBCc"/>
    <property type="match status" value="1"/>
</dbReference>
<dbReference type="PROSITE" id="PS50127">
    <property type="entry name" value="UBC_2"/>
    <property type="match status" value="1"/>
</dbReference>
<dbReference type="Proteomes" id="UP000735302">
    <property type="component" value="Unassembled WGS sequence"/>
</dbReference>
<dbReference type="Gene3D" id="3.10.110.10">
    <property type="entry name" value="Ubiquitin Conjugating Enzyme"/>
    <property type="match status" value="1"/>
</dbReference>
<keyword evidence="4" id="KW-1185">Reference proteome</keyword>
<feature type="compositionally biased region" description="Acidic residues" evidence="1">
    <location>
        <begin position="110"/>
        <end position="126"/>
    </location>
</feature>
<dbReference type="AlphaFoldDB" id="A0AAV4DY71"/>
<proteinExistence type="predicted"/>
<feature type="region of interest" description="Disordered" evidence="1">
    <location>
        <begin position="102"/>
        <end position="126"/>
    </location>
</feature>
<name>A0AAV4DY71_9GAST</name>